<reference evidence="6 7" key="1">
    <citation type="submission" date="2018-06" db="EMBL/GenBank/DDBJ databases">
        <title>Comparative genomics reveals the genomic features of Rhizophagus irregularis, R. cerebriforme, R. diaphanum and Gigaspora rosea, and their symbiotic lifestyle signature.</title>
        <authorList>
            <person name="Morin E."/>
            <person name="San Clemente H."/>
            <person name="Chen E.C.H."/>
            <person name="De La Providencia I."/>
            <person name="Hainaut M."/>
            <person name="Kuo A."/>
            <person name="Kohler A."/>
            <person name="Murat C."/>
            <person name="Tang N."/>
            <person name="Roy S."/>
            <person name="Loubradou J."/>
            <person name="Henrissat B."/>
            <person name="Grigoriev I.V."/>
            <person name="Corradi N."/>
            <person name="Roux C."/>
            <person name="Martin F.M."/>
        </authorList>
    </citation>
    <scope>NUCLEOTIDE SEQUENCE [LARGE SCALE GENOMIC DNA]</scope>
    <source>
        <strain evidence="6 7">DAOM 194757</strain>
    </source>
</reference>
<dbReference type="STRING" id="44941.A0A397UH26"/>
<gene>
    <name evidence="6" type="ORF">C2G38_259110</name>
</gene>
<feature type="transmembrane region" description="Helical" evidence="5">
    <location>
        <begin position="270"/>
        <end position="287"/>
    </location>
</feature>
<keyword evidence="4 5" id="KW-0472">Membrane</keyword>
<feature type="transmembrane region" description="Helical" evidence="5">
    <location>
        <begin position="80"/>
        <end position="98"/>
    </location>
</feature>
<protein>
    <submittedName>
        <fullName evidence="6">Amino acid/polyamine transporter I</fullName>
    </submittedName>
</protein>
<proteinExistence type="predicted"/>
<keyword evidence="2 5" id="KW-0812">Transmembrane</keyword>
<keyword evidence="3 5" id="KW-1133">Transmembrane helix</keyword>
<evidence type="ECO:0000256" key="2">
    <source>
        <dbReference type="ARBA" id="ARBA00022692"/>
    </source>
</evidence>
<dbReference type="PANTHER" id="PTHR11785">
    <property type="entry name" value="AMINO ACID TRANSPORTER"/>
    <property type="match status" value="1"/>
</dbReference>
<sequence length="402" mass="46150">MRFFQKKKNLGHVFSFVAICIMFPCIIVAESFYSAQYFLYFFQRNLNVDKITVAVSIAILFIITLYQSCSNIVSDFINQALAFFKIIALLFISVFGLVKFRTNSFNWNNIFNVSSDFGAYGSGLIKVLLTYEGWNNINYLIGEFDPRPEDLEYPSRILKYSSILSVCISFISCFLSNAAFITVVGYNPNNSTYNESTQMPMRFGKELFGENGEYFMTILLAISTFGCVSALIFTYSRIIKYAGENEFIPSLFSAYGANCNTLFNQLWAQFLYCSILSIIFLIKMNYVSDFLSNLSQYGYIIYHGASALCLILIKIRLEDMNPEIFSISIYMVITYLFIIIFIIFALFVPPRDSNFNYLISYCISWVAVALGLIIWYIRNRGQRIQNEEFNNAIGEPINDENA</sequence>
<dbReference type="Gene3D" id="1.20.1740.10">
    <property type="entry name" value="Amino acid/polyamine transporter I"/>
    <property type="match status" value="1"/>
</dbReference>
<evidence type="ECO:0000256" key="3">
    <source>
        <dbReference type="ARBA" id="ARBA00022989"/>
    </source>
</evidence>
<name>A0A397UH26_9GLOM</name>
<feature type="transmembrane region" description="Helical" evidence="5">
    <location>
        <begin position="51"/>
        <end position="68"/>
    </location>
</feature>
<evidence type="ECO:0000256" key="4">
    <source>
        <dbReference type="ARBA" id="ARBA00023136"/>
    </source>
</evidence>
<dbReference type="GO" id="GO:0016020">
    <property type="term" value="C:membrane"/>
    <property type="evidence" value="ECO:0007669"/>
    <property type="project" value="UniProtKB-SubCell"/>
</dbReference>
<evidence type="ECO:0000256" key="5">
    <source>
        <dbReference type="SAM" id="Phobius"/>
    </source>
</evidence>
<keyword evidence="7" id="KW-1185">Reference proteome</keyword>
<feature type="transmembrane region" description="Helical" evidence="5">
    <location>
        <begin position="214"/>
        <end position="235"/>
    </location>
</feature>
<evidence type="ECO:0000256" key="1">
    <source>
        <dbReference type="ARBA" id="ARBA00004141"/>
    </source>
</evidence>
<dbReference type="PANTHER" id="PTHR11785:SF353">
    <property type="entry name" value="METHIONINE TRANSPORTER (EUROFUNG)"/>
    <property type="match status" value="1"/>
</dbReference>
<evidence type="ECO:0000313" key="6">
    <source>
        <dbReference type="EMBL" id="RIB09602.1"/>
    </source>
</evidence>
<accession>A0A397UH26</accession>
<comment type="subcellular location">
    <subcellularLocation>
        <location evidence="1">Membrane</location>
        <topology evidence="1">Multi-pass membrane protein</topology>
    </subcellularLocation>
</comment>
<feature type="transmembrane region" description="Helical" evidence="5">
    <location>
        <begin position="355"/>
        <end position="377"/>
    </location>
</feature>
<dbReference type="InterPro" id="IPR002293">
    <property type="entry name" value="AA/rel_permease1"/>
</dbReference>
<dbReference type="InterPro" id="IPR050598">
    <property type="entry name" value="AminoAcid_Transporter"/>
</dbReference>
<evidence type="ECO:0000313" key="7">
    <source>
        <dbReference type="Proteomes" id="UP000266673"/>
    </source>
</evidence>
<dbReference type="Proteomes" id="UP000266673">
    <property type="component" value="Unassembled WGS sequence"/>
</dbReference>
<dbReference type="PIRSF" id="PIRSF006060">
    <property type="entry name" value="AA_transporter"/>
    <property type="match status" value="1"/>
</dbReference>
<organism evidence="6 7">
    <name type="scientific">Gigaspora rosea</name>
    <dbReference type="NCBI Taxonomy" id="44941"/>
    <lineage>
        <taxon>Eukaryota</taxon>
        <taxon>Fungi</taxon>
        <taxon>Fungi incertae sedis</taxon>
        <taxon>Mucoromycota</taxon>
        <taxon>Glomeromycotina</taxon>
        <taxon>Glomeromycetes</taxon>
        <taxon>Diversisporales</taxon>
        <taxon>Gigasporaceae</taxon>
        <taxon>Gigaspora</taxon>
    </lineage>
</organism>
<feature type="transmembrane region" description="Helical" evidence="5">
    <location>
        <begin position="12"/>
        <end position="39"/>
    </location>
</feature>
<dbReference type="GO" id="GO:0015179">
    <property type="term" value="F:L-amino acid transmembrane transporter activity"/>
    <property type="evidence" value="ECO:0007669"/>
    <property type="project" value="TreeGrafter"/>
</dbReference>
<feature type="transmembrane region" description="Helical" evidence="5">
    <location>
        <begin position="163"/>
        <end position="186"/>
    </location>
</feature>
<comment type="caution">
    <text evidence="6">The sequence shown here is derived from an EMBL/GenBank/DDBJ whole genome shotgun (WGS) entry which is preliminary data.</text>
</comment>
<dbReference type="OrthoDB" id="10062876at2759"/>
<dbReference type="Pfam" id="PF13520">
    <property type="entry name" value="AA_permease_2"/>
    <property type="match status" value="1"/>
</dbReference>
<feature type="transmembrane region" description="Helical" evidence="5">
    <location>
        <begin position="299"/>
        <end position="317"/>
    </location>
</feature>
<feature type="transmembrane region" description="Helical" evidence="5">
    <location>
        <begin position="329"/>
        <end position="349"/>
    </location>
</feature>
<dbReference type="EMBL" id="QKWP01001354">
    <property type="protein sequence ID" value="RIB09602.1"/>
    <property type="molecule type" value="Genomic_DNA"/>
</dbReference>
<dbReference type="AlphaFoldDB" id="A0A397UH26"/>